<gene>
    <name evidence="9" type="ORF">GGR32_002152</name>
</gene>
<dbReference type="Gene3D" id="1.25.40.10">
    <property type="entry name" value="Tetratricopeptide repeat domain"/>
    <property type="match status" value="2"/>
</dbReference>
<feature type="signal peptide" evidence="6">
    <location>
        <begin position="1"/>
        <end position="19"/>
    </location>
</feature>
<keyword evidence="5" id="KW-0472">Membrane</keyword>
<evidence type="ECO:0000256" key="5">
    <source>
        <dbReference type="SAM" id="Phobius"/>
    </source>
</evidence>
<dbReference type="InterPro" id="IPR050482">
    <property type="entry name" value="Sensor_HK_TwoCompSys"/>
</dbReference>
<dbReference type="InterPro" id="IPR011990">
    <property type="entry name" value="TPR-like_helical_dom_sf"/>
</dbReference>
<feature type="transmembrane region" description="Helical" evidence="5">
    <location>
        <begin position="379"/>
        <end position="399"/>
    </location>
</feature>
<evidence type="ECO:0000313" key="10">
    <source>
        <dbReference type="Proteomes" id="UP000553034"/>
    </source>
</evidence>
<evidence type="ECO:0000256" key="1">
    <source>
        <dbReference type="ARBA" id="ARBA00022679"/>
    </source>
</evidence>
<dbReference type="GO" id="GO:0016020">
    <property type="term" value="C:membrane"/>
    <property type="evidence" value="ECO:0007669"/>
    <property type="project" value="InterPro"/>
</dbReference>
<organism evidence="9 10">
    <name type="scientific">Mesonia hippocampi</name>
    <dbReference type="NCBI Taxonomy" id="1628250"/>
    <lineage>
        <taxon>Bacteria</taxon>
        <taxon>Pseudomonadati</taxon>
        <taxon>Bacteroidota</taxon>
        <taxon>Flavobacteriia</taxon>
        <taxon>Flavobacteriales</taxon>
        <taxon>Flavobacteriaceae</taxon>
        <taxon>Mesonia</taxon>
    </lineage>
</organism>
<proteinExistence type="predicted"/>
<keyword evidence="3" id="KW-0902">Two-component regulatory system</keyword>
<dbReference type="AlphaFoldDB" id="A0A840ES28"/>
<evidence type="ECO:0000256" key="4">
    <source>
        <dbReference type="SAM" id="Coils"/>
    </source>
</evidence>
<name>A0A840ES28_9FLAO</name>
<keyword evidence="10" id="KW-1185">Reference proteome</keyword>
<evidence type="ECO:0000256" key="3">
    <source>
        <dbReference type="ARBA" id="ARBA00023012"/>
    </source>
</evidence>
<keyword evidence="1" id="KW-0808">Transferase</keyword>
<feature type="coiled-coil region" evidence="4">
    <location>
        <begin position="349"/>
        <end position="421"/>
    </location>
</feature>
<keyword evidence="5" id="KW-0812">Transmembrane</keyword>
<feature type="chain" id="PRO_5032683322" evidence="6">
    <location>
        <begin position="20"/>
        <end position="623"/>
    </location>
</feature>
<comment type="caution">
    <text evidence="9">The sequence shown here is derived from an EMBL/GenBank/DDBJ whole genome shotgun (WGS) entry which is preliminary data.</text>
</comment>
<dbReference type="GO" id="GO:0046983">
    <property type="term" value="F:protein dimerization activity"/>
    <property type="evidence" value="ECO:0007669"/>
    <property type="project" value="InterPro"/>
</dbReference>
<dbReference type="InterPro" id="IPR011712">
    <property type="entry name" value="Sig_transdc_His_kin_sub3_dim/P"/>
</dbReference>
<evidence type="ECO:0000259" key="8">
    <source>
        <dbReference type="Pfam" id="PF07730"/>
    </source>
</evidence>
<keyword evidence="2 9" id="KW-0418">Kinase</keyword>
<feature type="domain" description="Histidine kinase/HSP90-like ATPase" evidence="7">
    <location>
        <begin position="536"/>
        <end position="620"/>
    </location>
</feature>
<evidence type="ECO:0000256" key="2">
    <source>
        <dbReference type="ARBA" id="ARBA00022777"/>
    </source>
</evidence>
<reference evidence="9 10" key="1">
    <citation type="submission" date="2020-08" db="EMBL/GenBank/DDBJ databases">
        <title>Genomic Encyclopedia of Type Strains, Phase IV (KMG-IV): sequencing the most valuable type-strain genomes for metagenomic binning, comparative biology and taxonomic classification.</title>
        <authorList>
            <person name="Goeker M."/>
        </authorList>
    </citation>
    <scope>NUCLEOTIDE SEQUENCE [LARGE SCALE GENOMIC DNA]</scope>
    <source>
        <strain evidence="9 10">DSM 29568</strain>
    </source>
</reference>
<evidence type="ECO:0000256" key="6">
    <source>
        <dbReference type="SAM" id="SignalP"/>
    </source>
</evidence>
<evidence type="ECO:0000259" key="7">
    <source>
        <dbReference type="Pfam" id="PF02518"/>
    </source>
</evidence>
<dbReference type="SMART" id="SM00028">
    <property type="entry name" value="TPR"/>
    <property type="match status" value="5"/>
</dbReference>
<dbReference type="SUPFAM" id="SSF48452">
    <property type="entry name" value="TPR-like"/>
    <property type="match status" value="2"/>
</dbReference>
<dbReference type="RefSeq" id="WP_183478183.1">
    <property type="nucleotide sequence ID" value="NZ_JACIFO010000011.1"/>
</dbReference>
<dbReference type="Proteomes" id="UP000553034">
    <property type="component" value="Unassembled WGS sequence"/>
</dbReference>
<protein>
    <submittedName>
        <fullName evidence="9">Signal transduction histidine kinase</fullName>
    </submittedName>
</protein>
<keyword evidence="6" id="KW-0732">Signal</keyword>
<keyword evidence="4" id="KW-0175">Coiled coil</keyword>
<dbReference type="GO" id="GO:0000155">
    <property type="term" value="F:phosphorelay sensor kinase activity"/>
    <property type="evidence" value="ECO:0007669"/>
    <property type="project" value="InterPro"/>
</dbReference>
<dbReference type="InterPro" id="IPR036890">
    <property type="entry name" value="HATPase_C_sf"/>
</dbReference>
<dbReference type="SUPFAM" id="SSF55874">
    <property type="entry name" value="ATPase domain of HSP90 chaperone/DNA topoisomerase II/histidine kinase"/>
    <property type="match status" value="1"/>
</dbReference>
<sequence>MRTIFIFTLLLMLLINANAQNRDKIVDVGSEFKGLFNEFDRCIEHKEQNCIQILNKIIAKGKQENVPFLDYLYNRKAFYFWSRQELDSTMVYSQLAIKNPNPNEKQRRDVDSYNLLANCHYFRGELNTALDYYLKIATILENGGNPLHLGYLYSNIATLLGETGNDDKQIEYLLKSYKLLEENQDKKFIATIASNLALGYYHKKDTINAIEWSEKALKLSELSNDLVAKTQASITLSLLEKDLNKASKYAEESVKYSDELGDKIHMASAYYRYSDALDKLGEGKKALNYAEQAVNFAEEVGDNLTLTKASYTAATIYFNLGKKEKSADFYHTYSIFKDSISSAENAREINEINTKYETEKKEKQIAEQKLKIQKQQSNLLYAILGGALFVVIFGGIFIYTRKAQKLKLKQLQQEKENAILNSFILGEERERKRISQELHDGVAAMIGAAKMSLESIPHLPQEKQVEQLSKVKSILENTHADVRYIAHNLLPTVLEKEGLIKATSHFASEINETKLVTISVTDNNSNVQEIAPQLQLMLFRIIQELVNNIIKHSQAQSAEIIFSNSPNGLQIEISDDGIGYEDTNDTGNQGLYSIAKRLKSIGGNFKITKIKSGGTQAKVEVTV</sequence>
<dbReference type="InterPro" id="IPR019734">
    <property type="entry name" value="TPR_rpt"/>
</dbReference>
<dbReference type="InterPro" id="IPR003594">
    <property type="entry name" value="HATPase_dom"/>
</dbReference>
<dbReference type="Gene3D" id="1.20.5.1930">
    <property type="match status" value="1"/>
</dbReference>
<feature type="domain" description="Signal transduction histidine kinase subgroup 3 dimerisation and phosphoacceptor" evidence="8">
    <location>
        <begin position="430"/>
        <end position="493"/>
    </location>
</feature>
<dbReference type="EMBL" id="JACIFO010000011">
    <property type="protein sequence ID" value="MBB4119841.1"/>
    <property type="molecule type" value="Genomic_DNA"/>
</dbReference>
<keyword evidence="5" id="KW-1133">Transmembrane helix</keyword>
<dbReference type="Pfam" id="PF07730">
    <property type="entry name" value="HisKA_3"/>
    <property type="match status" value="1"/>
</dbReference>
<dbReference type="Gene3D" id="3.30.565.10">
    <property type="entry name" value="Histidine kinase-like ATPase, C-terminal domain"/>
    <property type="match status" value="1"/>
</dbReference>
<dbReference type="PANTHER" id="PTHR24421">
    <property type="entry name" value="NITRATE/NITRITE SENSOR PROTEIN NARX-RELATED"/>
    <property type="match status" value="1"/>
</dbReference>
<accession>A0A840ES28</accession>
<dbReference type="Pfam" id="PF02518">
    <property type="entry name" value="HATPase_c"/>
    <property type="match status" value="1"/>
</dbReference>
<evidence type="ECO:0000313" key="9">
    <source>
        <dbReference type="EMBL" id="MBB4119841.1"/>
    </source>
</evidence>
<dbReference type="CDD" id="cd16917">
    <property type="entry name" value="HATPase_UhpB-NarQ-NarX-like"/>
    <property type="match status" value="1"/>
</dbReference>